<keyword evidence="9 11" id="KW-1015">Disulfide bond</keyword>
<evidence type="ECO:0000313" key="16">
    <source>
        <dbReference type="RefSeq" id="XP_022298020.1"/>
    </source>
</evidence>
<evidence type="ECO:0000256" key="1">
    <source>
        <dbReference type="ARBA" id="ARBA00004167"/>
    </source>
</evidence>
<feature type="domain" description="EGF-like" evidence="14">
    <location>
        <begin position="178"/>
        <end position="213"/>
    </location>
</feature>
<evidence type="ECO:0000256" key="6">
    <source>
        <dbReference type="ARBA" id="ARBA00022837"/>
    </source>
</evidence>
<feature type="domain" description="EGF-like" evidence="14">
    <location>
        <begin position="140"/>
        <end position="176"/>
    </location>
</feature>
<protein>
    <submittedName>
        <fullName evidence="16">Fibropellin-1-like isoform X2</fullName>
    </submittedName>
</protein>
<evidence type="ECO:0000256" key="8">
    <source>
        <dbReference type="ARBA" id="ARBA00023136"/>
    </source>
</evidence>
<feature type="signal peptide" evidence="13">
    <location>
        <begin position="1"/>
        <end position="19"/>
    </location>
</feature>
<dbReference type="PANTHER" id="PTHR12916">
    <property type="entry name" value="CYTOCHROME C OXIDASE POLYPEPTIDE VIC-2"/>
    <property type="match status" value="1"/>
</dbReference>
<keyword evidence="7 12" id="KW-1133">Transmembrane helix</keyword>
<dbReference type="GO" id="GO:0005509">
    <property type="term" value="F:calcium ion binding"/>
    <property type="evidence" value="ECO:0007669"/>
    <property type="project" value="InterPro"/>
</dbReference>
<evidence type="ECO:0000259" key="14">
    <source>
        <dbReference type="PROSITE" id="PS50026"/>
    </source>
</evidence>
<evidence type="ECO:0000256" key="13">
    <source>
        <dbReference type="SAM" id="SignalP"/>
    </source>
</evidence>
<dbReference type="InterPro" id="IPR001881">
    <property type="entry name" value="EGF-like_Ca-bd_dom"/>
</dbReference>
<dbReference type="GO" id="GO:0016020">
    <property type="term" value="C:membrane"/>
    <property type="evidence" value="ECO:0007669"/>
    <property type="project" value="UniProtKB-SubCell"/>
</dbReference>
<evidence type="ECO:0000256" key="2">
    <source>
        <dbReference type="ARBA" id="ARBA00022536"/>
    </source>
</evidence>
<dbReference type="GO" id="GO:0120025">
    <property type="term" value="C:plasma membrane bounded cell projection"/>
    <property type="evidence" value="ECO:0007669"/>
    <property type="project" value="UniProtKB-ARBA"/>
</dbReference>
<feature type="disulfide bond" evidence="11">
    <location>
        <begin position="203"/>
        <end position="212"/>
    </location>
</feature>
<keyword evidence="6" id="KW-0106">Calcium</keyword>
<dbReference type="GeneID" id="111107224"/>
<dbReference type="FunFam" id="2.10.25.10:FF:000247">
    <property type="entry name" value="Delta/notch like EGF repeat containing"/>
    <property type="match status" value="1"/>
</dbReference>
<dbReference type="InterPro" id="IPR013032">
    <property type="entry name" value="EGF-like_CS"/>
</dbReference>
<dbReference type="PROSITE" id="PS50026">
    <property type="entry name" value="EGF_3"/>
    <property type="match status" value="3"/>
</dbReference>
<dbReference type="PROSITE" id="PS00010">
    <property type="entry name" value="ASX_HYDROXYL"/>
    <property type="match status" value="1"/>
</dbReference>
<dbReference type="OrthoDB" id="6160474at2759"/>
<dbReference type="SUPFAM" id="SSF57196">
    <property type="entry name" value="EGF/Laminin"/>
    <property type="match status" value="3"/>
</dbReference>
<keyword evidence="15" id="KW-1185">Reference proteome</keyword>
<dbReference type="AlphaFoldDB" id="A0A8B8B3M7"/>
<dbReference type="CDD" id="cd00054">
    <property type="entry name" value="EGF_CA"/>
    <property type="match status" value="2"/>
</dbReference>
<comment type="caution">
    <text evidence="11">Lacks conserved residue(s) required for the propagation of feature annotation.</text>
</comment>
<comment type="subcellular location">
    <subcellularLocation>
        <location evidence="1">Membrane</location>
        <topology evidence="1">Single-pass membrane protein</topology>
    </subcellularLocation>
</comment>
<dbReference type="PROSITE" id="PS01187">
    <property type="entry name" value="EGF_CA"/>
    <property type="match status" value="1"/>
</dbReference>
<name>A0A8B8B3M7_CRAVI</name>
<dbReference type="Pfam" id="PF00008">
    <property type="entry name" value="EGF"/>
    <property type="match status" value="1"/>
</dbReference>
<keyword evidence="10" id="KW-0325">Glycoprotein</keyword>
<keyword evidence="4 13" id="KW-0732">Signal</keyword>
<dbReference type="PROSITE" id="PS01186">
    <property type="entry name" value="EGF_2"/>
    <property type="match status" value="2"/>
</dbReference>
<dbReference type="RefSeq" id="XP_022298020.1">
    <property type="nucleotide sequence ID" value="XM_022442312.1"/>
</dbReference>
<keyword evidence="2 11" id="KW-0245">EGF-like domain</keyword>
<evidence type="ECO:0000256" key="11">
    <source>
        <dbReference type="PROSITE-ProRule" id="PRU00076"/>
    </source>
</evidence>
<feature type="chain" id="PRO_5034356552" evidence="13">
    <location>
        <begin position="20"/>
        <end position="298"/>
    </location>
</feature>
<keyword evidence="5" id="KW-0677">Repeat</keyword>
<dbReference type="SMART" id="SM00179">
    <property type="entry name" value="EGF_CA"/>
    <property type="match status" value="3"/>
</dbReference>
<feature type="disulfide bond" evidence="11">
    <location>
        <begin position="166"/>
        <end position="175"/>
    </location>
</feature>
<organism evidence="15 16">
    <name type="scientific">Crassostrea virginica</name>
    <name type="common">Eastern oyster</name>
    <dbReference type="NCBI Taxonomy" id="6565"/>
    <lineage>
        <taxon>Eukaryota</taxon>
        <taxon>Metazoa</taxon>
        <taxon>Spiralia</taxon>
        <taxon>Lophotrochozoa</taxon>
        <taxon>Mollusca</taxon>
        <taxon>Bivalvia</taxon>
        <taxon>Autobranchia</taxon>
        <taxon>Pteriomorphia</taxon>
        <taxon>Ostreida</taxon>
        <taxon>Ostreoidea</taxon>
        <taxon>Ostreidae</taxon>
        <taxon>Crassostrea</taxon>
    </lineage>
</organism>
<feature type="disulfide bond" evidence="11">
    <location>
        <begin position="182"/>
        <end position="192"/>
    </location>
</feature>
<proteinExistence type="predicted"/>
<accession>A0A8B8B3M7</accession>
<sequence>MSPLKFCVLILLNFDIIDSMRMLPGEISDRVAKQFLQRYKRSDPRCNTDELYCETNKISCMQHNENQREYYCGLSNPCTSGQTCYLSTPCPAHYRTGCTNNACYGQPCQNGGTCSLDSSVKGYNCSCIAGYDPTSDCRTEINFCDSNPCQNGATCNPVFNGYTCSCPLGFNGTHCEININECASSPCVEGTCVDEIARYRCVCEVLFIGVNCDKLNPTYITAITLALAGIIATIIWVLLFWKKKRLGKSTAPFPFEDMTLGQTKSRFRPNINMVHTIQQNPPAFGKMAQTNIKSNGMH</sequence>
<evidence type="ECO:0000256" key="10">
    <source>
        <dbReference type="ARBA" id="ARBA00023180"/>
    </source>
</evidence>
<evidence type="ECO:0000256" key="7">
    <source>
        <dbReference type="ARBA" id="ARBA00022989"/>
    </source>
</evidence>
<keyword evidence="3 12" id="KW-0812">Transmembrane</keyword>
<dbReference type="InterPro" id="IPR018097">
    <property type="entry name" value="EGF_Ca-bd_CS"/>
</dbReference>
<feature type="disulfide bond" evidence="11">
    <location>
        <begin position="108"/>
        <end position="125"/>
    </location>
</feature>
<dbReference type="PROSITE" id="PS00022">
    <property type="entry name" value="EGF_1"/>
    <property type="match status" value="2"/>
</dbReference>
<dbReference type="GO" id="GO:0007399">
    <property type="term" value="P:nervous system development"/>
    <property type="evidence" value="ECO:0007669"/>
    <property type="project" value="UniProtKB-ARBA"/>
</dbReference>
<dbReference type="PRINTS" id="PR00010">
    <property type="entry name" value="EGFBLOOD"/>
</dbReference>
<keyword evidence="8 12" id="KW-0472">Membrane</keyword>
<dbReference type="InterPro" id="IPR000742">
    <property type="entry name" value="EGF"/>
</dbReference>
<feature type="domain" description="EGF-like" evidence="14">
    <location>
        <begin position="99"/>
        <end position="138"/>
    </location>
</feature>
<evidence type="ECO:0000256" key="12">
    <source>
        <dbReference type="SAM" id="Phobius"/>
    </source>
</evidence>
<dbReference type="PANTHER" id="PTHR12916:SF4">
    <property type="entry name" value="UNINFLATABLE, ISOFORM C"/>
    <property type="match status" value="1"/>
</dbReference>
<dbReference type="Pfam" id="PF12661">
    <property type="entry name" value="hEGF"/>
    <property type="match status" value="1"/>
</dbReference>
<evidence type="ECO:0000256" key="3">
    <source>
        <dbReference type="ARBA" id="ARBA00022692"/>
    </source>
</evidence>
<dbReference type="Gene3D" id="2.10.25.10">
    <property type="entry name" value="Laminin"/>
    <property type="match status" value="3"/>
</dbReference>
<dbReference type="FunFam" id="2.10.25.10:FF:000004">
    <property type="entry name" value="Neurogenic locus notch 1"/>
    <property type="match status" value="1"/>
</dbReference>
<dbReference type="Proteomes" id="UP000694844">
    <property type="component" value="Chromosome 8"/>
</dbReference>
<evidence type="ECO:0000313" key="15">
    <source>
        <dbReference type="Proteomes" id="UP000694844"/>
    </source>
</evidence>
<evidence type="ECO:0000256" key="5">
    <source>
        <dbReference type="ARBA" id="ARBA00022737"/>
    </source>
</evidence>
<feature type="transmembrane region" description="Helical" evidence="12">
    <location>
        <begin position="219"/>
        <end position="241"/>
    </location>
</feature>
<gene>
    <name evidence="16" type="primary">LOC111107224</name>
</gene>
<evidence type="ECO:0000256" key="4">
    <source>
        <dbReference type="ARBA" id="ARBA00022729"/>
    </source>
</evidence>
<dbReference type="InterPro" id="IPR000152">
    <property type="entry name" value="EGF-type_Asp/Asn_hydroxyl_site"/>
</dbReference>
<reference evidence="16" key="1">
    <citation type="submission" date="2025-08" db="UniProtKB">
        <authorList>
            <consortium name="RefSeq"/>
        </authorList>
    </citation>
    <scope>IDENTIFICATION</scope>
    <source>
        <tissue evidence="16">Whole sample</tissue>
    </source>
</reference>
<dbReference type="SMART" id="SM00181">
    <property type="entry name" value="EGF"/>
    <property type="match status" value="3"/>
</dbReference>
<dbReference type="GO" id="GO:0071944">
    <property type="term" value="C:cell periphery"/>
    <property type="evidence" value="ECO:0007669"/>
    <property type="project" value="UniProtKB-ARBA"/>
</dbReference>
<evidence type="ECO:0000256" key="9">
    <source>
        <dbReference type="ARBA" id="ARBA00023157"/>
    </source>
</evidence>